<proteinExistence type="predicted"/>
<dbReference type="AlphaFoldDB" id="A0A393M1M0"/>
<dbReference type="Proteomes" id="UP000354255">
    <property type="component" value="Unassembled WGS sequence"/>
</dbReference>
<evidence type="ECO:0000256" key="1">
    <source>
        <dbReference type="ARBA" id="ARBA00023125"/>
    </source>
</evidence>
<dbReference type="EMBL" id="AABEVT010000021">
    <property type="protein sequence ID" value="EAH0253913.1"/>
    <property type="molecule type" value="Genomic_DNA"/>
</dbReference>
<dbReference type="RefSeq" id="WP_003734252.1">
    <property type="nucleotide sequence ID" value="NZ_BAAFVE010000047.1"/>
</dbReference>
<organism evidence="8 12">
    <name type="scientific">Listeria monocytogenes</name>
    <dbReference type="NCBI Taxonomy" id="1639"/>
    <lineage>
        <taxon>Bacteria</taxon>
        <taxon>Bacillati</taxon>
        <taxon>Bacillota</taxon>
        <taxon>Bacilli</taxon>
        <taxon>Bacillales</taxon>
        <taxon>Listeriaceae</taxon>
        <taxon>Listeria</taxon>
    </lineage>
</organism>
<dbReference type="GO" id="GO:0003677">
    <property type="term" value="F:DNA binding"/>
    <property type="evidence" value="ECO:0007669"/>
    <property type="project" value="UniProtKB-KW"/>
</dbReference>
<evidence type="ECO:0000313" key="14">
    <source>
        <dbReference type="Proteomes" id="UP000458487"/>
    </source>
</evidence>
<evidence type="ECO:0000313" key="6">
    <source>
        <dbReference type="EMBL" id="EAG2996614.1"/>
    </source>
</evidence>
<dbReference type="Pfam" id="PF01381">
    <property type="entry name" value="HTH_3"/>
    <property type="match status" value="1"/>
</dbReference>
<evidence type="ECO:0000313" key="4">
    <source>
        <dbReference type="EMBL" id="EAC9041394.1"/>
    </source>
</evidence>
<dbReference type="PROSITE" id="PS50943">
    <property type="entry name" value="HTH_CROC1"/>
    <property type="match status" value="1"/>
</dbReference>
<dbReference type="Gene3D" id="1.10.260.40">
    <property type="entry name" value="lambda repressor-like DNA-binding domains"/>
    <property type="match status" value="1"/>
</dbReference>
<evidence type="ECO:0000313" key="8">
    <source>
        <dbReference type="EMBL" id="EAK8898845.1"/>
    </source>
</evidence>
<evidence type="ECO:0000313" key="13">
    <source>
        <dbReference type="Proteomes" id="UP000354255"/>
    </source>
</evidence>
<reference evidence="10 18" key="1">
    <citation type="submission" date="2016-09" db="EMBL/GenBank/DDBJ databases">
        <title>100K Listeria isolates.</title>
        <authorList>
            <person name="Chen P."/>
            <person name="Weimer B.C."/>
            <person name="Kong N."/>
            <person name="Huang B."/>
        </authorList>
    </citation>
    <scope>NUCLEOTIDE SEQUENCE [LARGE SCALE GENOMIC DNA]</scope>
    <source>
        <strain evidence="10 18">BCW_2383</strain>
    </source>
</reference>
<dbReference type="Proteomes" id="UP000458487">
    <property type="component" value="Unassembled WGS sequence"/>
</dbReference>
<accession>A0A393M1M0</accession>
<dbReference type="EMBL" id="MJTJ01000001">
    <property type="protein sequence ID" value="OET53167.1"/>
    <property type="molecule type" value="Genomic_DNA"/>
</dbReference>
<reference evidence="15 16" key="2">
    <citation type="submission" date="2018-06" db="EMBL/GenBank/DDBJ databases">
        <authorList>
            <consortium name="GenomeTrakr: Next Generation Sequencing Network for Food Pathogen Tracability"/>
        </authorList>
    </citation>
    <scope>NUCLEOTIDE SEQUENCE [LARGE SCALE GENOMIC DNA]</scope>
    <source>
        <strain evidence="6 16">10B02965A-1</strain>
        <strain evidence="5">FDA00011243</strain>
        <strain evidence="3 11">FDA00013332</strain>
        <strain evidence="15">FDA956581-098-004</strain>
    </source>
</reference>
<evidence type="ECO:0000313" key="16">
    <source>
        <dbReference type="Proteomes" id="UP000549379"/>
    </source>
</evidence>
<dbReference type="PANTHER" id="PTHR46558">
    <property type="entry name" value="TRACRIPTIONAL REGULATORY PROTEIN-RELATED-RELATED"/>
    <property type="match status" value="1"/>
</dbReference>
<comment type="caution">
    <text evidence="8">The sequence shown here is derived from an EMBL/GenBank/DDBJ whole genome shotgun (WGS) entry which is preliminary data.</text>
</comment>
<evidence type="ECO:0000313" key="5">
    <source>
        <dbReference type="EMBL" id="EAG2246752.1"/>
    </source>
</evidence>
<gene>
    <name evidence="10" type="ORF">AJL21_00220</name>
    <name evidence="5" type="ORF">B1S26_15210</name>
    <name evidence="6" type="ORF">B5K54_04825</name>
    <name evidence="7" type="ORF">D4U23_16155</name>
    <name evidence="8" type="ORF">D7104_14165</name>
    <name evidence="3" type="ORF">DU018_07075</name>
    <name evidence="9" type="ORF">GI230_13985</name>
    <name evidence="4" type="ORF">KV70_14335</name>
</gene>
<dbReference type="Proteomes" id="UP000350032">
    <property type="component" value="Unassembled WGS sequence"/>
</dbReference>
<evidence type="ECO:0000313" key="18">
    <source>
        <dbReference type="Proteomes" id="UP000852906"/>
    </source>
</evidence>
<dbReference type="Proteomes" id="UP000549379">
    <property type="component" value="Unassembled WGS sequence"/>
</dbReference>
<sequence length="70" mass="8007">MSNNLKELRGERSKASVARSLGITPQHLGYIEDGSRNPSLTLMFNIAKLYNRKVDEIFFDRVVTKSHEKV</sequence>
<reference evidence="8 12" key="3">
    <citation type="submission" date="2018-10" db="EMBL/GenBank/DDBJ databases">
        <authorList>
            <consortium name="PulseNet: The National Subtyping Network for Foodborne Disease Surveillance"/>
            <person name="Tarr C.L."/>
            <person name="Trees E."/>
            <person name="Katz L.S."/>
            <person name="Carleton-Romer H.A."/>
            <person name="Stroika S."/>
            <person name="Kucerova Z."/>
            <person name="Roache K.F."/>
            <person name="Sabol A.L."/>
            <person name="Besser J."/>
            <person name="Gerner-Smidt P."/>
        </authorList>
    </citation>
    <scope>NUCLEOTIDE SEQUENCE [LARGE SCALE GENOMIC DNA]</scope>
    <source>
        <strain evidence="4 13">PNUSAL000910</strain>
        <strain evidence="8 12">PNUSAL004402</strain>
    </source>
</reference>
<dbReference type="EMBL" id="AANDQG010000009">
    <property type="protein sequence ID" value="EDN9630714.1"/>
    <property type="molecule type" value="Genomic_DNA"/>
</dbReference>
<dbReference type="Proteomes" id="UP000481141">
    <property type="component" value="Unassembled WGS sequence"/>
</dbReference>
<feature type="domain" description="HTH cro/C1-type" evidence="2">
    <location>
        <begin position="5"/>
        <end position="57"/>
    </location>
</feature>
<evidence type="ECO:0000313" key="9">
    <source>
        <dbReference type="EMBL" id="EDN9630714.1"/>
    </source>
</evidence>
<evidence type="ECO:0000313" key="3">
    <source>
        <dbReference type="EMBL" id="EAC6548134.1"/>
    </source>
</evidence>
<name>A0A393M1M0_LISMN</name>
<dbReference type="PANTHER" id="PTHR46558:SF4">
    <property type="entry name" value="DNA-BIDING PHAGE PROTEIN"/>
    <property type="match status" value="1"/>
</dbReference>
<evidence type="ECO:0000313" key="10">
    <source>
        <dbReference type="EMBL" id="OET53167.1"/>
    </source>
</evidence>
<dbReference type="SMART" id="SM00530">
    <property type="entry name" value="HTH_XRE"/>
    <property type="match status" value="1"/>
</dbReference>
<dbReference type="SUPFAM" id="SSF47413">
    <property type="entry name" value="lambda repressor-like DNA-binding domains"/>
    <property type="match status" value="1"/>
</dbReference>
<evidence type="ECO:0000259" key="2">
    <source>
        <dbReference type="PROSITE" id="PS50943"/>
    </source>
</evidence>
<evidence type="ECO:0000313" key="7">
    <source>
        <dbReference type="EMBL" id="EAH0253913.1"/>
    </source>
</evidence>
<dbReference type="EMBL" id="AAAKQF010000013">
    <property type="protein sequence ID" value="EAC9041394.1"/>
    <property type="molecule type" value="Genomic_DNA"/>
</dbReference>
<evidence type="ECO:0000313" key="17">
    <source>
        <dbReference type="Proteomes" id="UP000566597"/>
    </source>
</evidence>
<dbReference type="EMBL" id="AAAJKI010000013">
    <property type="protein sequence ID" value="EAC6548134.1"/>
    <property type="molecule type" value="Genomic_DNA"/>
</dbReference>
<reference evidence="9 14" key="4">
    <citation type="submission" date="2019-11" db="EMBL/GenBank/DDBJ databases">
        <authorList>
            <person name="Ashton P.M."/>
            <person name="Dallman T."/>
            <person name="Nair S."/>
            <person name="De Pinna E."/>
            <person name="Peters T."/>
            <person name="Grant K."/>
        </authorList>
    </citation>
    <scope>NUCLEOTIDE SEQUENCE [LARGE SCALE GENOMIC DNA]</scope>
    <source>
        <strain evidence="7 17">406731</strain>
        <strain evidence="9 14">833351</strain>
    </source>
</reference>
<protein>
    <submittedName>
        <fullName evidence="8">Helix-turn-helix domain-containing protein</fullName>
    </submittedName>
    <submittedName>
        <fullName evidence="10">Transcriptional regulator</fullName>
    </submittedName>
</protein>
<dbReference type="EMBL" id="AABBHO010000010">
    <property type="protein sequence ID" value="EAG2996614.1"/>
    <property type="molecule type" value="Genomic_DNA"/>
</dbReference>
<dbReference type="InterPro" id="IPR001387">
    <property type="entry name" value="Cro/C1-type_HTH"/>
</dbReference>
<evidence type="ECO:0000313" key="15">
    <source>
        <dbReference type="Proteomes" id="UP000481141"/>
    </source>
</evidence>
<evidence type="ECO:0000313" key="11">
    <source>
        <dbReference type="Proteomes" id="UP000331186"/>
    </source>
</evidence>
<dbReference type="Proteomes" id="UP000331186">
    <property type="component" value="Unassembled WGS sequence"/>
</dbReference>
<dbReference type="InterPro" id="IPR010982">
    <property type="entry name" value="Lambda_DNA-bd_dom_sf"/>
</dbReference>
<dbReference type="Proteomes" id="UP000852906">
    <property type="component" value="Unassembled WGS sequence"/>
</dbReference>
<keyword evidence="1" id="KW-0238">DNA-binding</keyword>
<dbReference type="CDD" id="cd00093">
    <property type="entry name" value="HTH_XRE"/>
    <property type="match status" value="1"/>
</dbReference>
<dbReference type="EMBL" id="AACJYH010000013">
    <property type="protein sequence ID" value="EAK8898845.1"/>
    <property type="molecule type" value="Genomic_DNA"/>
</dbReference>
<dbReference type="EMBL" id="AABAYG010000009">
    <property type="protein sequence ID" value="EAG2246752.1"/>
    <property type="molecule type" value="Genomic_DNA"/>
</dbReference>
<dbReference type="Proteomes" id="UP000566597">
    <property type="component" value="Unassembled WGS sequence"/>
</dbReference>
<evidence type="ECO:0000313" key="12">
    <source>
        <dbReference type="Proteomes" id="UP000350032"/>
    </source>
</evidence>